<evidence type="ECO:0000313" key="12">
    <source>
        <dbReference type="EMBL" id="KJP89619.1"/>
    </source>
</evidence>
<dbReference type="GeneID" id="24265891"/>
<dbReference type="InterPro" id="IPR036961">
    <property type="entry name" value="Kinesin_motor_dom_sf"/>
</dbReference>
<evidence type="ECO:0000256" key="9">
    <source>
        <dbReference type="SAM" id="Coils"/>
    </source>
</evidence>
<keyword evidence="9" id="KW-0175">Coiled coil</keyword>
<keyword evidence="13" id="KW-1185">Reference proteome</keyword>
<dbReference type="PRINTS" id="PR00380">
    <property type="entry name" value="KINESINHEAVY"/>
</dbReference>
<dbReference type="InterPro" id="IPR019821">
    <property type="entry name" value="Kinesin_motor_CS"/>
</dbReference>
<dbReference type="PROSITE" id="PS50067">
    <property type="entry name" value="KINESIN_MOTOR_2"/>
    <property type="match status" value="1"/>
</dbReference>
<reference evidence="12 13" key="1">
    <citation type="submission" date="2014-03" db="EMBL/GenBank/DDBJ databases">
        <title>The Genome Sequence of Plasmodium fragile nilgiri.</title>
        <authorList>
            <consortium name="The Broad Institute Genomics Platform"/>
            <consortium name="The Broad Institute Genome Sequencing Center for Infectious Disease"/>
            <person name="Neafsey D."/>
            <person name="Duraisingh M."/>
            <person name="Young S.K."/>
            <person name="Zeng Q."/>
            <person name="Gargeya S."/>
            <person name="Abouelleil A."/>
            <person name="Alvarado L."/>
            <person name="Chapman S.B."/>
            <person name="Gainer-Dewar J."/>
            <person name="Goldberg J."/>
            <person name="Griggs A."/>
            <person name="Gujja S."/>
            <person name="Hansen M."/>
            <person name="Howarth C."/>
            <person name="Imamovic A."/>
            <person name="Larimer J."/>
            <person name="Pearson M."/>
            <person name="Poon T.W."/>
            <person name="Priest M."/>
            <person name="Roberts A."/>
            <person name="Saif S."/>
            <person name="Shea T."/>
            <person name="Sykes S."/>
            <person name="Wortman J."/>
            <person name="Nusbaum C."/>
            <person name="Birren B."/>
        </authorList>
    </citation>
    <scope>NUCLEOTIDE SEQUENCE [LARGE SCALE GENOMIC DNA]</scope>
    <source>
        <strain evidence="13">nilgiri</strain>
    </source>
</reference>
<dbReference type="OrthoDB" id="3176171at2759"/>
<evidence type="ECO:0000256" key="6">
    <source>
        <dbReference type="ARBA" id="ARBA00023175"/>
    </source>
</evidence>
<keyword evidence="3" id="KW-0493">Microtubule</keyword>
<protein>
    <recommendedName>
        <fullName evidence="11">Kinesin motor domain-containing protein</fullName>
    </recommendedName>
</protein>
<dbReference type="VEuPathDB" id="PlasmoDB:AK88_00577"/>
<evidence type="ECO:0000256" key="5">
    <source>
        <dbReference type="ARBA" id="ARBA00022840"/>
    </source>
</evidence>
<comment type="subcellular location">
    <subcellularLocation>
        <location evidence="1">Cytoplasm</location>
        <location evidence="1">Cytoskeleton</location>
    </subcellularLocation>
</comment>
<feature type="compositionally biased region" description="Basic residues" evidence="10">
    <location>
        <begin position="1371"/>
        <end position="1381"/>
    </location>
</feature>
<dbReference type="EMBL" id="KQ001649">
    <property type="protein sequence ID" value="KJP89619.1"/>
    <property type="molecule type" value="Genomic_DNA"/>
</dbReference>
<evidence type="ECO:0000256" key="1">
    <source>
        <dbReference type="ARBA" id="ARBA00004245"/>
    </source>
</evidence>
<dbReference type="GO" id="GO:0008574">
    <property type="term" value="F:plus-end-directed microtubule motor activity"/>
    <property type="evidence" value="ECO:0007669"/>
    <property type="project" value="TreeGrafter"/>
</dbReference>
<keyword evidence="6 8" id="KW-0505">Motor protein</keyword>
<feature type="domain" description="Kinesin motor" evidence="11">
    <location>
        <begin position="15"/>
        <end position="470"/>
    </location>
</feature>
<keyword evidence="7" id="KW-0206">Cytoskeleton</keyword>
<dbReference type="PANTHER" id="PTHR47970:SF12">
    <property type="entry name" value="KINESIN FAMILY MEMBER 11"/>
    <property type="match status" value="1"/>
</dbReference>
<dbReference type="SUPFAM" id="SSF52540">
    <property type="entry name" value="P-loop containing nucleoside triphosphate hydrolases"/>
    <property type="match status" value="1"/>
</dbReference>
<dbReference type="SMART" id="SM00129">
    <property type="entry name" value="KISc"/>
    <property type="match status" value="1"/>
</dbReference>
<dbReference type="OMA" id="DDNKMDQ"/>
<evidence type="ECO:0000256" key="3">
    <source>
        <dbReference type="ARBA" id="ARBA00022701"/>
    </source>
</evidence>
<evidence type="ECO:0000256" key="10">
    <source>
        <dbReference type="SAM" id="MobiDB-lite"/>
    </source>
</evidence>
<keyword evidence="4 8" id="KW-0547">Nucleotide-binding</keyword>
<dbReference type="GO" id="GO:0005524">
    <property type="term" value="F:ATP binding"/>
    <property type="evidence" value="ECO:0007669"/>
    <property type="project" value="UniProtKB-UniRule"/>
</dbReference>
<dbReference type="GO" id="GO:0072686">
    <property type="term" value="C:mitotic spindle"/>
    <property type="evidence" value="ECO:0007669"/>
    <property type="project" value="TreeGrafter"/>
</dbReference>
<dbReference type="GO" id="GO:0008017">
    <property type="term" value="F:microtubule binding"/>
    <property type="evidence" value="ECO:0007669"/>
    <property type="project" value="InterPro"/>
</dbReference>
<dbReference type="GO" id="GO:0007018">
    <property type="term" value="P:microtubule-based movement"/>
    <property type="evidence" value="ECO:0007669"/>
    <property type="project" value="InterPro"/>
</dbReference>
<proteinExistence type="inferred from homology"/>
<evidence type="ECO:0000256" key="7">
    <source>
        <dbReference type="ARBA" id="ARBA00023212"/>
    </source>
</evidence>
<dbReference type="Pfam" id="PF00225">
    <property type="entry name" value="Kinesin"/>
    <property type="match status" value="1"/>
</dbReference>
<organism evidence="12 13">
    <name type="scientific">Plasmodium fragile</name>
    <dbReference type="NCBI Taxonomy" id="5857"/>
    <lineage>
        <taxon>Eukaryota</taxon>
        <taxon>Sar</taxon>
        <taxon>Alveolata</taxon>
        <taxon>Apicomplexa</taxon>
        <taxon>Aconoidasida</taxon>
        <taxon>Haemosporida</taxon>
        <taxon>Plasmodiidae</taxon>
        <taxon>Plasmodium</taxon>
        <taxon>Plasmodium (Plasmodium)</taxon>
    </lineage>
</organism>
<dbReference type="RefSeq" id="XP_012333648.1">
    <property type="nucleotide sequence ID" value="XM_012478225.1"/>
</dbReference>
<feature type="region of interest" description="Disordered" evidence="10">
    <location>
        <begin position="215"/>
        <end position="251"/>
    </location>
</feature>
<dbReference type="Proteomes" id="UP000054561">
    <property type="component" value="Unassembled WGS sequence"/>
</dbReference>
<dbReference type="InterPro" id="IPR001752">
    <property type="entry name" value="Kinesin_motor_dom"/>
</dbReference>
<feature type="region of interest" description="Disordered" evidence="10">
    <location>
        <begin position="1289"/>
        <end position="1309"/>
    </location>
</feature>
<sequence>MLRNSYQNDKPSCVNIKVIVRCRPLNEKEKNDIHNEEVVKIKDNEVILTLNRNNEIYEKKYSFDYACDKDVDQRTLFNNYVFRIVDEVLEGFNCTLFCYGQTGTGKTYTMEGKILEHLKHNENKKIDLNDSINSDINYYYELCDSDDTGIIFRVAKRIFDILNRRKEYKSTRLVGGEEEEELAWRRNSCTSDVDEMCAGVASHAGVTRLGGSVLHERSEASPPKGLSRGGSPNKSEQFKPPEEKEEGSSAGDIYSVEKSSYDFVIKVSYLEIYNEELCDLLSTSSESNKLKIYEDTTNKNKGLNVDKLEEKCINSFEEIYYLICSAIKKRRTAETAYNKKSSRSHSIFTITLIMKDLNNDGESITKIGKLNLVDLAGSENALKSSYGNLKVRQQESCNINQSLLTLGRVINALIENSSYVPYRDSKLTRLLQDSLGGKTKTFIVATISPSSLCIDETLSTLDYVFRAKNIKNRPEINVKTTKQLKIKDLNNEIEKLKNALNLSREKRGVYLDNEEYNNIQNSLKKNKEILLQKEKILFEKSKKIKTLLNKMDYTDDVQNQIVHLLKDVLSKCRNIQLVHDVLVNKLSEEKCVTRFLLSQFHQAEGQYEHHVNLLSQAQKEMCALFRETVSNFRKRKNQDYSTLNDICNLILSVLGKAKGDMEEGNEAIMKCVDDVEKLNRDIVLRENNLLTFVMDRVDAMEKHDQNYFLQLGELTREILSCRVDLADVTDPRCSDPFSNERSDWTESADPSERTPQKNLHNTGAMLIALRDLAQSDEARQMLSQVESYHSTEERTVEETIEHMKNVSQLLHLYLTSAFEKLKKEMKKRIETLNEEREKLTKLVEQLRSDYESFESNLNKRKAKIVETYRQSIREDMNLFQSRVMEEIKTVIQKNVSEMNDTVERKLHALSNQLHDEAKNKFNKIITHSVSTLEEFFVNHQERCGGYNQDCLQSTDLVEEKVNSYYKNLGCVFTHVDNKFVTEQRKMERTVQNVKDVFRYIIEGKNDSIMKIASRMEDITSNKKKEKEVLYKELSRAVLQERDELDVTKKKVKQLAVRHMEEVNLCNGNYGEHLNKCDSYVEELLQRFRENEDNQNDECVEFPIGDTPVVQHEGKDINAEIEKVRCYANESFSHMGEDNMHGVDPPDNTCGTTDLPPPCLHPYADLHYDHVREEVLKEIEDVSVEKNINFKCLLDKMDENLNLILNEKNFARHRGGSMDLSRGDNIGGGIIIPLTASRPTTLPVVPPPPSLSSPHVSDFPPTTGHGNCTPSAPHGNVIRKGITHEQNQKKASGFFPTPDAEPDLENGSSKLFSDCSRKRNKSIEAVQGRKLYLTSNELRNPSAKIKALGNSGGSRKNSPAPKKMKEDAYKGRGTKFLRKSEN</sequence>
<dbReference type="InterPro" id="IPR047149">
    <property type="entry name" value="KIF11-like"/>
</dbReference>
<feature type="binding site" evidence="8">
    <location>
        <begin position="100"/>
        <end position="107"/>
    </location>
    <ligand>
        <name>ATP</name>
        <dbReference type="ChEBI" id="CHEBI:30616"/>
    </ligand>
</feature>
<dbReference type="Gene3D" id="3.40.850.10">
    <property type="entry name" value="Kinesin motor domain"/>
    <property type="match status" value="1"/>
</dbReference>
<evidence type="ECO:0000256" key="8">
    <source>
        <dbReference type="PROSITE-ProRule" id="PRU00283"/>
    </source>
</evidence>
<evidence type="ECO:0000256" key="2">
    <source>
        <dbReference type="ARBA" id="ARBA00022490"/>
    </source>
</evidence>
<evidence type="ECO:0000256" key="4">
    <source>
        <dbReference type="ARBA" id="ARBA00022741"/>
    </source>
</evidence>
<dbReference type="GO" id="GO:0005876">
    <property type="term" value="C:spindle microtubule"/>
    <property type="evidence" value="ECO:0007669"/>
    <property type="project" value="TreeGrafter"/>
</dbReference>
<dbReference type="PANTHER" id="PTHR47970">
    <property type="entry name" value="KINESIN-LIKE PROTEIN KIF11"/>
    <property type="match status" value="1"/>
</dbReference>
<dbReference type="InterPro" id="IPR027417">
    <property type="entry name" value="P-loop_NTPase"/>
</dbReference>
<feature type="coiled-coil region" evidence="9">
    <location>
        <begin position="815"/>
        <end position="863"/>
    </location>
</feature>
<keyword evidence="5 8" id="KW-0067">ATP-binding</keyword>
<keyword evidence="2" id="KW-0963">Cytoplasm</keyword>
<feature type="coiled-coil region" evidence="9">
    <location>
        <begin position="479"/>
        <end position="533"/>
    </location>
</feature>
<comment type="similarity">
    <text evidence="8">Belongs to the TRAFAC class myosin-kinesin ATPase superfamily. Kinesin family.</text>
</comment>
<dbReference type="GO" id="GO:0051231">
    <property type="term" value="P:spindle elongation"/>
    <property type="evidence" value="ECO:0007669"/>
    <property type="project" value="TreeGrafter"/>
</dbReference>
<dbReference type="GO" id="GO:0090307">
    <property type="term" value="P:mitotic spindle assembly"/>
    <property type="evidence" value="ECO:0007669"/>
    <property type="project" value="TreeGrafter"/>
</dbReference>
<feature type="region of interest" description="Disordered" evidence="10">
    <location>
        <begin position="732"/>
        <end position="758"/>
    </location>
</feature>
<name>A0A0D9QRE3_PLAFR</name>
<accession>A0A0D9QRE3</accession>
<evidence type="ECO:0000259" key="11">
    <source>
        <dbReference type="PROSITE" id="PS50067"/>
    </source>
</evidence>
<feature type="region of interest" description="Disordered" evidence="10">
    <location>
        <begin position="1342"/>
        <end position="1381"/>
    </location>
</feature>
<dbReference type="PROSITE" id="PS00411">
    <property type="entry name" value="KINESIN_MOTOR_1"/>
    <property type="match status" value="1"/>
</dbReference>
<gene>
    <name evidence="12" type="ORF">AK88_00577</name>
</gene>
<evidence type="ECO:0000313" key="13">
    <source>
        <dbReference type="Proteomes" id="UP000054561"/>
    </source>
</evidence>
<feature type="compositionally biased region" description="Basic and acidic residues" evidence="10">
    <location>
        <begin position="732"/>
        <end position="755"/>
    </location>
</feature>